<dbReference type="Gramene" id="OQU79835">
    <property type="protein sequence ID" value="OQU79835"/>
    <property type="gene ID" value="SORBI_3007G028766"/>
</dbReference>
<evidence type="ECO:0000313" key="1">
    <source>
        <dbReference type="EMBL" id="OQU79835.1"/>
    </source>
</evidence>
<name>A0A1Z5R8Q5_SORBI</name>
<dbReference type="Proteomes" id="UP000000768">
    <property type="component" value="Chromosome 7"/>
</dbReference>
<reference evidence="1" key="2">
    <citation type="submission" date="2017-02" db="EMBL/GenBank/DDBJ databases">
        <title>WGS assembly of Sorghum bicolor.</title>
        <authorList>
            <person name="Paterson A."/>
            <person name="Mullet J."/>
            <person name="Bowers J."/>
            <person name="Bruggmann R."/>
            <person name="Dubchak I."/>
            <person name="Grimwood J."/>
            <person name="Gundlach H."/>
            <person name="Haberer G."/>
            <person name="Hellsten U."/>
            <person name="Mitros T."/>
            <person name="Poliakov A."/>
            <person name="Schmutz J."/>
            <person name="Spannagl M."/>
            <person name="Tang H."/>
            <person name="Wang X."/>
            <person name="Wicker T."/>
            <person name="Bharti A."/>
            <person name="Chapman J."/>
            <person name="Feltus F."/>
            <person name="Gowik U."/>
            <person name="Grigoriev I."/>
            <person name="Lyons E."/>
            <person name="Maher C."/>
            <person name="Martis M."/>
            <person name="Narechania A."/>
            <person name="Otillar R."/>
            <person name="Penning B."/>
            <person name="Salamov A."/>
            <person name="Wang Y."/>
            <person name="Zhang L."/>
            <person name="Carpita N."/>
            <person name="Freeling M."/>
            <person name="Gingle A."/>
            <person name="Hash C."/>
            <person name="Keller B."/>
            <person name="Klein P."/>
            <person name="Kresovich S."/>
            <person name="Mccann M."/>
            <person name="Ming R."/>
            <person name="Peterson D."/>
            <person name="Rahman M."/>
            <person name="Ware D."/>
            <person name="Westhoff P."/>
            <person name="Mayer K."/>
            <person name="Messing J."/>
            <person name="Sims D."/>
            <person name="Jenkins J."/>
            <person name="Shu S."/>
            <person name="Rokhsar D."/>
        </authorList>
    </citation>
    <scope>NUCLEOTIDE SEQUENCE</scope>
</reference>
<proteinExistence type="predicted"/>
<dbReference type="InParanoid" id="A0A1Z5R8Q5"/>
<gene>
    <name evidence="1" type="ORF">SORBI_3007G028766</name>
</gene>
<evidence type="ECO:0000313" key="2">
    <source>
        <dbReference type="Proteomes" id="UP000000768"/>
    </source>
</evidence>
<dbReference type="EMBL" id="CM000766">
    <property type="protein sequence ID" value="OQU79835.1"/>
    <property type="molecule type" value="Genomic_DNA"/>
</dbReference>
<accession>A0A1Z5R8Q5</accession>
<organism evidence="1 2">
    <name type="scientific">Sorghum bicolor</name>
    <name type="common">Sorghum</name>
    <name type="synonym">Sorghum vulgare</name>
    <dbReference type="NCBI Taxonomy" id="4558"/>
    <lineage>
        <taxon>Eukaryota</taxon>
        <taxon>Viridiplantae</taxon>
        <taxon>Streptophyta</taxon>
        <taxon>Embryophyta</taxon>
        <taxon>Tracheophyta</taxon>
        <taxon>Spermatophyta</taxon>
        <taxon>Magnoliopsida</taxon>
        <taxon>Liliopsida</taxon>
        <taxon>Poales</taxon>
        <taxon>Poaceae</taxon>
        <taxon>PACMAD clade</taxon>
        <taxon>Panicoideae</taxon>
        <taxon>Andropogonodae</taxon>
        <taxon>Andropogoneae</taxon>
        <taxon>Sorghinae</taxon>
        <taxon>Sorghum</taxon>
    </lineage>
</organism>
<protein>
    <submittedName>
        <fullName evidence="1">Uncharacterized protein</fullName>
    </submittedName>
</protein>
<dbReference type="EMBL" id="CM000766">
    <property type="protein sequence ID" value="OQU79834.1"/>
    <property type="molecule type" value="Genomic_DNA"/>
</dbReference>
<reference evidence="2" key="3">
    <citation type="journal article" date="2018" name="Plant J.">
        <title>The Sorghum bicolor reference genome: improved assembly, gene annotations, a transcriptome atlas, and signatures of genome organization.</title>
        <authorList>
            <person name="McCormick R.F."/>
            <person name="Truong S.K."/>
            <person name="Sreedasyam A."/>
            <person name="Jenkins J."/>
            <person name="Shu S."/>
            <person name="Sims D."/>
            <person name="Kennedy M."/>
            <person name="Amirebrahimi M."/>
            <person name="Weers B.D."/>
            <person name="McKinley B."/>
            <person name="Mattison A."/>
            <person name="Morishige D.T."/>
            <person name="Grimwood J."/>
            <person name="Schmutz J."/>
            <person name="Mullet J.E."/>
        </authorList>
    </citation>
    <scope>NUCLEOTIDE SEQUENCE [LARGE SCALE GENOMIC DNA]</scope>
    <source>
        <strain evidence="2">cv. BTx623</strain>
    </source>
</reference>
<reference evidence="1 2" key="1">
    <citation type="journal article" date="2009" name="Nature">
        <title>The Sorghum bicolor genome and the diversification of grasses.</title>
        <authorList>
            <person name="Paterson A.H."/>
            <person name="Bowers J.E."/>
            <person name="Bruggmann R."/>
            <person name="Dubchak I."/>
            <person name="Grimwood J."/>
            <person name="Gundlach H."/>
            <person name="Haberer G."/>
            <person name="Hellsten U."/>
            <person name="Mitros T."/>
            <person name="Poliakov A."/>
            <person name="Schmutz J."/>
            <person name="Spannagl M."/>
            <person name="Tang H."/>
            <person name="Wang X."/>
            <person name="Wicker T."/>
            <person name="Bharti A.K."/>
            <person name="Chapman J."/>
            <person name="Feltus F.A."/>
            <person name="Gowik U."/>
            <person name="Grigoriev I.V."/>
            <person name="Lyons E."/>
            <person name="Maher C.A."/>
            <person name="Martis M."/>
            <person name="Narechania A."/>
            <person name="Otillar R.P."/>
            <person name="Penning B.W."/>
            <person name="Salamov A.A."/>
            <person name="Wang Y."/>
            <person name="Zhang L."/>
            <person name="Carpita N.C."/>
            <person name="Freeling M."/>
            <person name="Gingle A.R."/>
            <person name="Hash C.T."/>
            <person name="Keller B."/>
            <person name="Klein P."/>
            <person name="Kresovich S."/>
            <person name="McCann M.C."/>
            <person name="Ming R."/>
            <person name="Peterson D.G."/>
            <person name="Mehboob-ur-Rahman"/>
            <person name="Ware D."/>
            <person name="Westhoff P."/>
            <person name="Mayer K.F."/>
            <person name="Messing J."/>
            <person name="Rokhsar D.S."/>
        </authorList>
    </citation>
    <scope>NUCLEOTIDE SEQUENCE [LARGE SCALE GENOMIC DNA]</scope>
    <source>
        <strain evidence="2">cv. BTx623</strain>
    </source>
</reference>
<dbReference type="Gramene" id="OQU79834">
    <property type="protein sequence ID" value="OQU79834"/>
    <property type="gene ID" value="SORBI_3007G028766"/>
</dbReference>
<keyword evidence="2" id="KW-1185">Reference proteome</keyword>
<dbReference type="AlphaFoldDB" id="A0A1Z5R8Q5"/>
<sequence length="107" mass="11791">MGERIQIISYKGLYSVFETLSVGADAAQVRVGGGGLHCRLVGAVETEMARREKEGCQHPLRARGMGAMERKERKIILEEGATSAQLLTTIKQIANLWIETRARHLGN</sequence>